<dbReference type="Gene3D" id="3.40.50.2300">
    <property type="match status" value="2"/>
</dbReference>
<organism evidence="5 6">
    <name type="scientific">Bradyrhizobium vignae</name>
    <dbReference type="NCBI Taxonomy" id="1549949"/>
    <lineage>
        <taxon>Bacteria</taxon>
        <taxon>Pseudomonadati</taxon>
        <taxon>Pseudomonadota</taxon>
        <taxon>Alphaproteobacteria</taxon>
        <taxon>Hyphomicrobiales</taxon>
        <taxon>Nitrobacteraceae</taxon>
        <taxon>Bradyrhizobium</taxon>
    </lineage>
</organism>
<dbReference type="Proteomes" id="UP000246085">
    <property type="component" value="Chromosome BRAD3257"/>
</dbReference>
<feature type="domain" description="Transcriptional regulator LacI/GalR-like sensor" evidence="4">
    <location>
        <begin position="108"/>
        <end position="267"/>
    </location>
</feature>
<dbReference type="InterPro" id="IPR046335">
    <property type="entry name" value="LacI/GalR-like_sensor"/>
</dbReference>
<dbReference type="AlphaFoldDB" id="A0A2U3PV68"/>
<evidence type="ECO:0000259" key="4">
    <source>
        <dbReference type="Pfam" id="PF13377"/>
    </source>
</evidence>
<dbReference type="EMBL" id="LS398110">
    <property type="protein sequence ID" value="SPP93024.1"/>
    <property type="molecule type" value="Genomic_DNA"/>
</dbReference>
<proteinExistence type="predicted"/>
<dbReference type="Pfam" id="PF13377">
    <property type="entry name" value="Peripla_BP_3"/>
    <property type="match status" value="1"/>
</dbReference>
<dbReference type="PANTHER" id="PTHR30146:SF138">
    <property type="entry name" value="TRANSCRIPTIONAL REGULATORY PROTEIN"/>
    <property type="match status" value="1"/>
</dbReference>
<accession>A0A2U3PV68</accession>
<dbReference type="InterPro" id="IPR028082">
    <property type="entry name" value="Peripla_BP_I"/>
</dbReference>
<keyword evidence="1" id="KW-0805">Transcription regulation</keyword>
<evidence type="ECO:0000256" key="1">
    <source>
        <dbReference type="ARBA" id="ARBA00023015"/>
    </source>
</evidence>
<evidence type="ECO:0000313" key="5">
    <source>
        <dbReference type="EMBL" id="SPP93024.1"/>
    </source>
</evidence>
<keyword evidence="2" id="KW-0238">DNA-binding</keyword>
<dbReference type="PANTHER" id="PTHR30146">
    <property type="entry name" value="LACI-RELATED TRANSCRIPTIONAL REPRESSOR"/>
    <property type="match status" value="1"/>
</dbReference>
<dbReference type="GO" id="GO:0003700">
    <property type="term" value="F:DNA-binding transcription factor activity"/>
    <property type="evidence" value="ECO:0007669"/>
    <property type="project" value="TreeGrafter"/>
</dbReference>
<keyword evidence="3" id="KW-0804">Transcription</keyword>
<dbReference type="GO" id="GO:0000976">
    <property type="term" value="F:transcription cis-regulatory region binding"/>
    <property type="evidence" value="ECO:0007669"/>
    <property type="project" value="TreeGrafter"/>
</dbReference>
<dbReference type="SUPFAM" id="SSF53822">
    <property type="entry name" value="Periplasmic binding protein-like I"/>
    <property type="match status" value="1"/>
</dbReference>
<reference evidence="5 6" key="1">
    <citation type="submission" date="2018-03" db="EMBL/GenBank/DDBJ databases">
        <authorList>
            <person name="Gully D."/>
        </authorList>
    </citation>
    <scope>NUCLEOTIDE SEQUENCE [LARGE SCALE GENOMIC DNA]</scope>
    <source>
        <strain evidence="5">ORS3257</strain>
    </source>
</reference>
<name>A0A2U3PV68_9BRAD</name>
<evidence type="ECO:0000256" key="2">
    <source>
        <dbReference type="ARBA" id="ARBA00023125"/>
    </source>
</evidence>
<sequence>MVGVVLPTINNPVYATFVHELQKTLARQGLHLLALAHEYDRESEIRLIERLVSRSVDALIMIGTDHDDRTTSLLKKIGMPHIHCWSSDKAPRQGALGFNNQAAMIKVVDHLADLGHKRIAMIGGETWNNERAQWRLRGVQKAAAAHKMDLVKVATVPLTIAGGQIGYDQIDPVRNKITALICGTDLQAAGALHAARAGGVALPDQLSITGFDDIEMAALLSPALTTIRAPIAELAVTTGNAIIGMLQGEGIPKSLSLPTELIVRQSTGRAPV</sequence>
<gene>
    <name evidence="5" type="ORF">BRAD3257_1916</name>
</gene>
<evidence type="ECO:0000313" key="6">
    <source>
        <dbReference type="Proteomes" id="UP000246085"/>
    </source>
</evidence>
<protein>
    <recommendedName>
        <fullName evidence="4">Transcriptional regulator LacI/GalR-like sensor domain-containing protein</fullName>
    </recommendedName>
</protein>
<dbReference type="KEGG" id="bvz:BRAD3257_1916"/>
<evidence type="ECO:0000256" key="3">
    <source>
        <dbReference type="ARBA" id="ARBA00023163"/>
    </source>
</evidence>